<dbReference type="Proteomes" id="UP001059596">
    <property type="component" value="Unassembled WGS sequence"/>
</dbReference>
<feature type="signal peptide" evidence="1">
    <location>
        <begin position="1"/>
        <end position="17"/>
    </location>
</feature>
<evidence type="ECO:0000256" key="1">
    <source>
        <dbReference type="SAM" id="SignalP"/>
    </source>
</evidence>
<gene>
    <name evidence="2" type="ORF">M5D96_006610</name>
</gene>
<comment type="caution">
    <text evidence="2">The sequence shown here is derived from an EMBL/GenBank/DDBJ whole genome shotgun (WGS) entry which is preliminary data.</text>
</comment>
<keyword evidence="1" id="KW-0732">Signal</keyword>
<accession>A0A9Q0BQ69</accession>
<sequence>MRLLTLVKLFFFSLGTRQDIKIYDFRCEKKRNDFRCEKKVYSYVSELYSTNSHICAFFGHSEVRISNATMGARYNSISWLHKFIIHYFLRTFVV</sequence>
<evidence type="ECO:0000313" key="3">
    <source>
        <dbReference type="Proteomes" id="UP001059596"/>
    </source>
</evidence>
<dbReference type="AlphaFoldDB" id="A0A9Q0BQ69"/>
<evidence type="ECO:0000313" key="2">
    <source>
        <dbReference type="EMBL" id="KAI8040667.1"/>
    </source>
</evidence>
<proteinExistence type="predicted"/>
<feature type="chain" id="PRO_5040151712" evidence="1">
    <location>
        <begin position="18"/>
        <end position="94"/>
    </location>
</feature>
<keyword evidence="3" id="KW-1185">Reference proteome</keyword>
<name>A0A9Q0BQ69_9MUSC</name>
<organism evidence="2 3">
    <name type="scientific">Drosophila gunungcola</name>
    <name type="common">fruit fly</name>
    <dbReference type="NCBI Taxonomy" id="103775"/>
    <lineage>
        <taxon>Eukaryota</taxon>
        <taxon>Metazoa</taxon>
        <taxon>Ecdysozoa</taxon>
        <taxon>Arthropoda</taxon>
        <taxon>Hexapoda</taxon>
        <taxon>Insecta</taxon>
        <taxon>Pterygota</taxon>
        <taxon>Neoptera</taxon>
        <taxon>Endopterygota</taxon>
        <taxon>Diptera</taxon>
        <taxon>Brachycera</taxon>
        <taxon>Muscomorpha</taxon>
        <taxon>Ephydroidea</taxon>
        <taxon>Drosophilidae</taxon>
        <taxon>Drosophila</taxon>
        <taxon>Sophophora</taxon>
    </lineage>
</organism>
<dbReference type="EMBL" id="JAMKOV010000004">
    <property type="protein sequence ID" value="KAI8040667.1"/>
    <property type="molecule type" value="Genomic_DNA"/>
</dbReference>
<reference evidence="2" key="1">
    <citation type="journal article" date="2023" name="Genome Biol. Evol.">
        <title>Long-read-based Genome Assembly of Drosophila gunungcola Reveals Fewer Chemosensory Genes in Flower-breeding Species.</title>
        <authorList>
            <person name="Negi A."/>
            <person name="Liao B.Y."/>
            <person name="Yeh S.D."/>
        </authorList>
    </citation>
    <scope>NUCLEOTIDE SEQUENCE</scope>
    <source>
        <strain evidence="2">Sukarami</strain>
    </source>
</reference>
<protein>
    <submittedName>
        <fullName evidence="2">Uncharacterized protein</fullName>
    </submittedName>
</protein>